<feature type="transmembrane region" description="Helical" evidence="1">
    <location>
        <begin position="246"/>
        <end position="264"/>
    </location>
</feature>
<evidence type="ECO:0000256" key="1">
    <source>
        <dbReference type="SAM" id="Phobius"/>
    </source>
</evidence>
<accession>A0A554S830</accession>
<keyword evidence="3" id="KW-1185">Reference proteome</keyword>
<proteinExistence type="predicted"/>
<dbReference type="EMBL" id="VLNT01000008">
    <property type="protein sequence ID" value="TSD62518.1"/>
    <property type="molecule type" value="Genomic_DNA"/>
</dbReference>
<dbReference type="RefSeq" id="WP_143913631.1">
    <property type="nucleotide sequence ID" value="NZ_VLNT01000008.1"/>
</dbReference>
<sequence>MTELTDRYVFAATRFVADQDEREELDRELRERIADTVDDHRSAGLGPDEAEVRALTELGDPLRLSAAYRERPMYLIGPRYYFAWQRVMVIALATAPWVVGVIDLIVALSEGEPIGTVIAGTIITIVIVALHVAFWTTLGFAIAERATSPDDSPHLWTPDRLPQLPESTGRGKLGDLIASLVFLVIVAGLLVWQQFGSLVVVDGERIPVLEPALWRSWIPVMFLLLALEAVHAVWVYRTGWTWPAAIVNLPISLVWGALLGWLFVSDRLLNPDFLDRVGLTPDIVDHSKPYVLAVLAIIIAWEIGDGLYKAYRQRPGAPDQRRTDRS</sequence>
<feature type="transmembrane region" description="Helical" evidence="1">
    <location>
        <begin position="290"/>
        <end position="308"/>
    </location>
</feature>
<protein>
    <submittedName>
        <fullName evidence="2">Uncharacterized protein</fullName>
    </submittedName>
</protein>
<evidence type="ECO:0000313" key="3">
    <source>
        <dbReference type="Proteomes" id="UP000316988"/>
    </source>
</evidence>
<dbReference type="NCBIfam" id="NF038403">
    <property type="entry name" value="perm_prefix_1"/>
    <property type="match status" value="1"/>
</dbReference>
<organism evidence="2 3">
    <name type="scientific">Aeromicrobium piscarium</name>
    <dbReference type="NCBI Taxonomy" id="2590901"/>
    <lineage>
        <taxon>Bacteria</taxon>
        <taxon>Bacillati</taxon>
        <taxon>Actinomycetota</taxon>
        <taxon>Actinomycetes</taxon>
        <taxon>Propionibacteriales</taxon>
        <taxon>Nocardioidaceae</taxon>
        <taxon>Aeromicrobium</taxon>
    </lineage>
</organism>
<dbReference type="Proteomes" id="UP000316988">
    <property type="component" value="Unassembled WGS sequence"/>
</dbReference>
<reference evidence="2 3" key="1">
    <citation type="submission" date="2019-07" db="EMBL/GenBank/DDBJ databases">
        <authorList>
            <person name="Zhao L.H."/>
        </authorList>
    </citation>
    <scope>NUCLEOTIDE SEQUENCE [LARGE SCALE GENOMIC DNA]</scope>
    <source>
        <strain evidence="2 3">Co35</strain>
    </source>
</reference>
<evidence type="ECO:0000313" key="2">
    <source>
        <dbReference type="EMBL" id="TSD62518.1"/>
    </source>
</evidence>
<feature type="transmembrane region" description="Helical" evidence="1">
    <location>
        <begin position="212"/>
        <end position="234"/>
    </location>
</feature>
<feature type="transmembrane region" description="Helical" evidence="1">
    <location>
        <begin position="114"/>
        <end position="135"/>
    </location>
</feature>
<keyword evidence="1" id="KW-1133">Transmembrane helix</keyword>
<dbReference type="InterPro" id="IPR047928">
    <property type="entry name" value="Perm_prefix_1"/>
</dbReference>
<gene>
    <name evidence="2" type="ORF">FNM00_11210</name>
</gene>
<keyword evidence="1" id="KW-0812">Transmembrane</keyword>
<dbReference type="OrthoDB" id="3171769at2"/>
<keyword evidence="1" id="KW-0472">Membrane</keyword>
<dbReference type="AlphaFoldDB" id="A0A554S830"/>
<name>A0A554S830_9ACTN</name>
<feature type="transmembrane region" description="Helical" evidence="1">
    <location>
        <begin position="87"/>
        <end position="108"/>
    </location>
</feature>
<comment type="caution">
    <text evidence="2">The sequence shown here is derived from an EMBL/GenBank/DDBJ whole genome shotgun (WGS) entry which is preliminary data.</text>
</comment>
<feature type="transmembrane region" description="Helical" evidence="1">
    <location>
        <begin position="173"/>
        <end position="192"/>
    </location>
</feature>